<accession>A0A8S1RNT7</accession>
<gene>
    <name evidence="1" type="ORF">PSON_ATCC_30995.1.T1890052</name>
</gene>
<dbReference type="Proteomes" id="UP000692954">
    <property type="component" value="Unassembled WGS sequence"/>
</dbReference>
<name>A0A8S1RNT7_9CILI</name>
<organism evidence="1 2">
    <name type="scientific">Paramecium sonneborni</name>
    <dbReference type="NCBI Taxonomy" id="65129"/>
    <lineage>
        <taxon>Eukaryota</taxon>
        <taxon>Sar</taxon>
        <taxon>Alveolata</taxon>
        <taxon>Ciliophora</taxon>
        <taxon>Intramacronucleata</taxon>
        <taxon>Oligohymenophorea</taxon>
        <taxon>Peniculida</taxon>
        <taxon>Parameciidae</taxon>
        <taxon>Paramecium</taxon>
    </lineage>
</organism>
<comment type="caution">
    <text evidence="1">The sequence shown here is derived from an EMBL/GenBank/DDBJ whole genome shotgun (WGS) entry which is preliminary data.</text>
</comment>
<dbReference type="AlphaFoldDB" id="A0A8S1RNT7"/>
<proteinExistence type="predicted"/>
<sequence>MSKEQNKVISCGYDSLLLVIEYQQHSSIFVFKQKIYVDQWDYRVCFINNHVFTFQPSFQIYTFDQQTQQYIKYYNIPVKSGGQLCSSLFPSIFNHIKILSLSKMDVTQIQLNLFKSKMNKEVNHTFFQLEQSINCKVDHYYYQCFKNKLLIKQITFN</sequence>
<reference evidence="1" key="1">
    <citation type="submission" date="2021-01" db="EMBL/GenBank/DDBJ databases">
        <authorList>
            <consortium name="Genoscope - CEA"/>
            <person name="William W."/>
        </authorList>
    </citation>
    <scope>NUCLEOTIDE SEQUENCE</scope>
</reference>
<evidence type="ECO:0000313" key="2">
    <source>
        <dbReference type="Proteomes" id="UP000692954"/>
    </source>
</evidence>
<evidence type="ECO:0000313" key="1">
    <source>
        <dbReference type="EMBL" id="CAD8128475.1"/>
    </source>
</evidence>
<protein>
    <submittedName>
        <fullName evidence="1">Uncharacterized protein</fullName>
    </submittedName>
</protein>
<keyword evidence="2" id="KW-1185">Reference proteome</keyword>
<dbReference type="EMBL" id="CAJJDN010000189">
    <property type="protein sequence ID" value="CAD8128475.1"/>
    <property type="molecule type" value="Genomic_DNA"/>
</dbReference>